<dbReference type="Gene3D" id="3.30.450.40">
    <property type="match status" value="1"/>
</dbReference>
<comment type="catalytic activity">
    <reaction evidence="1">
        <text>ATP + protein L-histidine = ADP + protein N-phospho-L-histidine.</text>
        <dbReference type="EC" id="2.7.13.3"/>
    </reaction>
</comment>
<dbReference type="InterPro" id="IPR003661">
    <property type="entry name" value="HisK_dim/P_dom"/>
</dbReference>
<gene>
    <name evidence="8" type="ORF">AMOR_11670</name>
</gene>
<dbReference type="InterPro" id="IPR036890">
    <property type="entry name" value="HATPase_C_sf"/>
</dbReference>
<keyword evidence="5" id="KW-0418">Kinase</keyword>
<keyword evidence="4" id="KW-0808">Transferase</keyword>
<dbReference type="PROSITE" id="PS50109">
    <property type="entry name" value="HIS_KIN"/>
    <property type="match status" value="1"/>
</dbReference>
<dbReference type="InterPro" id="IPR003594">
    <property type="entry name" value="HATPase_dom"/>
</dbReference>
<dbReference type="InterPro" id="IPR036097">
    <property type="entry name" value="HisK_dim/P_sf"/>
</dbReference>
<dbReference type="Pfam" id="PF00512">
    <property type="entry name" value="HisKA"/>
    <property type="match status" value="1"/>
</dbReference>
<dbReference type="EMBL" id="AP025591">
    <property type="protein sequence ID" value="BDG02171.1"/>
    <property type="molecule type" value="Genomic_DNA"/>
</dbReference>
<keyword evidence="6" id="KW-0902">Two-component regulatory system</keyword>
<dbReference type="PANTHER" id="PTHR43711:SF1">
    <property type="entry name" value="HISTIDINE KINASE 1"/>
    <property type="match status" value="1"/>
</dbReference>
<evidence type="ECO:0000313" key="9">
    <source>
        <dbReference type="Proteomes" id="UP001162891"/>
    </source>
</evidence>
<dbReference type="PRINTS" id="PR00344">
    <property type="entry name" value="BCTRLSENSOR"/>
</dbReference>
<protein>
    <recommendedName>
        <fullName evidence="2">histidine kinase</fullName>
        <ecNumber evidence="2">2.7.13.3</ecNumber>
    </recommendedName>
</protein>
<evidence type="ECO:0000256" key="4">
    <source>
        <dbReference type="ARBA" id="ARBA00022679"/>
    </source>
</evidence>
<evidence type="ECO:0000313" key="8">
    <source>
        <dbReference type="EMBL" id="BDG02171.1"/>
    </source>
</evidence>
<dbReference type="SUPFAM" id="SSF55874">
    <property type="entry name" value="ATPase domain of HSP90 chaperone/DNA topoisomerase II/histidine kinase"/>
    <property type="match status" value="1"/>
</dbReference>
<dbReference type="SUPFAM" id="SSF55781">
    <property type="entry name" value="GAF domain-like"/>
    <property type="match status" value="1"/>
</dbReference>
<dbReference type="PANTHER" id="PTHR43711">
    <property type="entry name" value="TWO-COMPONENT HISTIDINE KINASE"/>
    <property type="match status" value="1"/>
</dbReference>
<reference evidence="9" key="1">
    <citation type="journal article" date="2022" name="Int. J. Syst. Evol. Microbiol.">
        <title>Anaeromyxobacter oryzae sp. nov., Anaeromyxobacter diazotrophicus sp. nov. and Anaeromyxobacter paludicola sp. nov., isolated from paddy soils.</title>
        <authorList>
            <person name="Itoh H."/>
            <person name="Xu Z."/>
            <person name="Mise K."/>
            <person name="Masuda Y."/>
            <person name="Ushijima N."/>
            <person name="Hayakawa C."/>
            <person name="Shiratori Y."/>
            <person name="Senoo K."/>
        </authorList>
    </citation>
    <scope>NUCLEOTIDE SEQUENCE [LARGE SCALE GENOMIC DNA]</scope>
    <source>
        <strain evidence="9">Red232</strain>
    </source>
</reference>
<dbReference type="RefSeq" id="WP_248359532.1">
    <property type="nucleotide sequence ID" value="NZ_AP025591.1"/>
</dbReference>
<evidence type="ECO:0000256" key="2">
    <source>
        <dbReference type="ARBA" id="ARBA00012438"/>
    </source>
</evidence>
<evidence type="ECO:0000259" key="7">
    <source>
        <dbReference type="PROSITE" id="PS50109"/>
    </source>
</evidence>
<accession>A0ABN6MMI5</accession>
<keyword evidence="9" id="KW-1185">Reference proteome</keyword>
<dbReference type="CDD" id="cd00075">
    <property type="entry name" value="HATPase"/>
    <property type="match status" value="1"/>
</dbReference>
<dbReference type="SMART" id="SM00387">
    <property type="entry name" value="HATPase_c"/>
    <property type="match status" value="1"/>
</dbReference>
<name>A0ABN6MMI5_9BACT</name>
<proteinExistence type="predicted"/>
<dbReference type="Pfam" id="PF13185">
    <property type="entry name" value="GAF_2"/>
    <property type="match status" value="1"/>
</dbReference>
<keyword evidence="3" id="KW-0597">Phosphoprotein</keyword>
<sequence length="462" mass="48870">MSVEWPEAPAEPWAIGEPARAVEEFRRRGDAAAAAERGIADRFARLHATTAALSAAVTPGDVAAVIAIRGHALPGATACWVGLLAEGGRDVHVAGHRGALEQASGRALVPVTADLPVAAAVRERRAIFLQGGPGALAAQARVCGFPAGVVRSLAALPLAAGERILGAIAVAFGAPQPFDEEERAFLEAFAHQCGQALDRARLYEAERASRLEAQRAEEAARRAVELQERLVGVVGHDLRTPLAAIRMAAGLLGRRGGLSEEQARTLSRLGASADRMTRIIRDLLDFTRIRSEGAIPLEPREMDLAEVARRAVAELQEVHPDREIALDLPASAPASGDPERLAQVISNLVGNAIQHSPPGAPVRVALWGEGAAHVVAVHNRGPPIPRELTPEIFEAFRRGPHDMHDASGSVGLGLFIVRELVRAHGGAVEVDSSEEDGTTFTVRLPVHVPGWRVPTGPPAPER</sequence>
<dbReference type="Gene3D" id="3.30.565.10">
    <property type="entry name" value="Histidine kinase-like ATPase, C-terminal domain"/>
    <property type="match status" value="1"/>
</dbReference>
<dbReference type="InterPro" id="IPR005467">
    <property type="entry name" value="His_kinase_dom"/>
</dbReference>
<feature type="domain" description="Histidine kinase" evidence="7">
    <location>
        <begin position="233"/>
        <end position="448"/>
    </location>
</feature>
<evidence type="ECO:0000256" key="3">
    <source>
        <dbReference type="ARBA" id="ARBA00022553"/>
    </source>
</evidence>
<evidence type="ECO:0000256" key="6">
    <source>
        <dbReference type="ARBA" id="ARBA00023012"/>
    </source>
</evidence>
<organism evidence="8 9">
    <name type="scientific">Anaeromyxobacter oryzae</name>
    <dbReference type="NCBI Taxonomy" id="2918170"/>
    <lineage>
        <taxon>Bacteria</taxon>
        <taxon>Pseudomonadati</taxon>
        <taxon>Myxococcota</taxon>
        <taxon>Myxococcia</taxon>
        <taxon>Myxococcales</taxon>
        <taxon>Cystobacterineae</taxon>
        <taxon>Anaeromyxobacteraceae</taxon>
        <taxon>Anaeromyxobacter</taxon>
    </lineage>
</organism>
<dbReference type="InterPro" id="IPR050736">
    <property type="entry name" value="Sensor_HK_Regulatory"/>
</dbReference>
<dbReference type="InterPro" id="IPR029016">
    <property type="entry name" value="GAF-like_dom_sf"/>
</dbReference>
<dbReference type="Pfam" id="PF02518">
    <property type="entry name" value="HATPase_c"/>
    <property type="match status" value="1"/>
</dbReference>
<dbReference type="Proteomes" id="UP001162891">
    <property type="component" value="Chromosome"/>
</dbReference>
<dbReference type="SMART" id="SM00388">
    <property type="entry name" value="HisKA"/>
    <property type="match status" value="1"/>
</dbReference>
<dbReference type="Gene3D" id="1.10.287.130">
    <property type="match status" value="1"/>
</dbReference>
<dbReference type="InterPro" id="IPR004358">
    <property type="entry name" value="Sig_transdc_His_kin-like_C"/>
</dbReference>
<dbReference type="CDD" id="cd00082">
    <property type="entry name" value="HisKA"/>
    <property type="match status" value="1"/>
</dbReference>
<dbReference type="SUPFAM" id="SSF47384">
    <property type="entry name" value="Homodimeric domain of signal transducing histidine kinase"/>
    <property type="match status" value="1"/>
</dbReference>
<evidence type="ECO:0000256" key="5">
    <source>
        <dbReference type="ARBA" id="ARBA00022777"/>
    </source>
</evidence>
<dbReference type="SMART" id="SM00065">
    <property type="entry name" value="GAF"/>
    <property type="match status" value="1"/>
</dbReference>
<dbReference type="EC" id="2.7.13.3" evidence="2"/>
<dbReference type="InterPro" id="IPR003018">
    <property type="entry name" value="GAF"/>
</dbReference>
<evidence type="ECO:0000256" key="1">
    <source>
        <dbReference type="ARBA" id="ARBA00000085"/>
    </source>
</evidence>